<feature type="transmembrane region" description="Helical" evidence="9">
    <location>
        <begin position="195"/>
        <end position="213"/>
    </location>
</feature>
<dbReference type="GO" id="GO:0005886">
    <property type="term" value="C:plasma membrane"/>
    <property type="evidence" value="ECO:0007669"/>
    <property type="project" value="UniProtKB-SubCell"/>
</dbReference>
<feature type="transmembrane region" description="Helical" evidence="9">
    <location>
        <begin position="302"/>
        <end position="323"/>
    </location>
</feature>
<feature type="transmembrane region" description="Helical" evidence="9">
    <location>
        <begin position="43"/>
        <end position="76"/>
    </location>
</feature>
<dbReference type="InterPro" id="IPR006311">
    <property type="entry name" value="TAT_signal"/>
</dbReference>
<evidence type="ECO:0000256" key="7">
    <source>
        <dbReference type="ARBA" id="ARBA00023136"/>
    </source>
</evidence>
<evidence type="ECO:0000313" key="11">
    <source>
        <dbReference type="Proteomes" id="UP000008291"/>
    </source>
</evidence>
<dbReference type="PANTHER" id="PTHR42865:SF7">
    <property type="entry name" value="PROTON_GLUTAMATE-ASPARTATE SYMPORTER"/>
    <property type="match status" value="1"/>
</dbReference>
<reference evidence="10 11" key="1">
    <citation type="journal article" date="2006" name="J. Bacteriol.">
        <title>The genome sequence of the obligately chemolithoautotrophic, facultatively anaerobic bacterium Thiobacillus denitrificans.</title>
        <authorList>
            <person name="Beller H.R."/>
            <person name="Chain P.S."/>
            <person name="Letain T.E."/>
            <person name="Chakicherla A."/>
            <person name="Larimer F.W."/>
            <person name="Richardson P.M."/>
            <person name="Coleman M.A."/>
            <person name="Wood A.P."/>
            <person name="Kelly D.P."/>
        </authorList>
    </citation>
    <scope>NUCLEOTIDE SEQUENCE [LARGE SCALE GENOMIC DNA]</scope>
    <source>
        <strain evidence="10 11">ATCC 25259</strain>
    </source>
</reference>
<keyword evidence="11" id="KW-1185">Reference proteome</keyword>
<evidence type="ECO:0000256" key="2">
    <source>
        <dbReference type="ARBA" id="ARBA00022448"/>
    </source>
</evidence>
<dbReference type="RefSeq" id="WP_011311158.1">
    <property type="nucleotide sequence ID" value="NC_007404.1"/>
</dbReference>
<comment type="function">
    <text evidence="8">Responsible for the transport of dicarboxylates such as succinate, fumarate, and malate from the periplasm across the membrane.</text>
</comment>
<dbReference type="InterPro" id="IPR036458">
    <property type="entry name" value="Na:dicarbo_symporter_sf"/>
</dbReference>
<dbReference type="Gene3D" id="1.10.3860.10">
    <property type="entry name" value="Sodium:dicarboxylate symporter"/>
    <property type="match status" value="1"/>
</dbReference>
<feature type="transmembrane region" description="Helical" evidence="9">
    <location>
        <begin position="154"/>
        <end position="174"/>
    </location>
</feature>
<proteinExistence type="predicted"/>
<dbReference type="AlphaFoldDB" id="Q3SL20"/>
<dbReference type="eggNOG" id="COG1301">
    <property type="taxonomic scope" value="Bacteria"/>
</dbReference>
<feature type="transmembrane region" description="Helical" evidence="9">
    <location>
        <begin position="360"/>
        <end position="380"/>
    </location>
</feature>
<dbReference type="PRINTS" id="PR00173">
    <property type="entry name" value="EDTRNSPORT"/>
</dbReference>
<evidence type="ECO:0000313" key="10">
    <source>
        <dbReference type="EMBL" id="AAZ96599.1"/>
    </source>
</evidence>
<dbReference type="PANTHER" id="PTHR42865">
    <property type="entry name" value="PROTON/GLUTAMATE-ASPARTATE SYMPORTER"/>
    <property type="match status" value="1"/>
</dbReference>
<keyword evidence="4 9" id="KW-0812">Transmembrane</keyword>
<name>Q3SL20_THIDA</name>
<keyword evidence="3" id="KW-1003">Cell membrane</keyword>
<accession>Q3SL20</accession>
<feature type="transmembrane region" description="Helical" evidence="9">
    <location>
        <begin position="265"/>
        <end position="282"/>
    </location>
</feature>
<evidence type="ECO:0000256" key="4">
    <source>
        <dbReference type="ARBA" id="ARBA00022692"/>
    </source>
</evidence>
<dbReference type="PROSITE" id="PS51318">
    <property type="entry name" value="TAT"/>
    <property type="match status" value="1"/>
</dbReference>
<dbReference type="HOGENOM" id="CLU_019375_7_1_4"/>
<dbReference type="GO" id="GO:0006835">
    <property type="term" value="P:dicarboxylic acid transport"/>
    <property type="evidence" value="ECO:0007669"/>
    <property type="project" value="TreeGrafter"/>
</dbReference>
<evidence type="ECO:0000256" key="9">
    <source>
        <dbReference type="SAM" id="Phobius"/>
    </source>
</evidence>
<feature type="transmembrane region" description="Helical" evidence="9">
    <location>
        <begin position="335"/>
        <end position="354"/>
    </location>
</feature>
<keyword evidence="2" id="KW-0813">Transport</keyword>
<dbReference type="EMBL" id="CP000116">
    <property type="protein sequence ID" value="AAZ96599.1"/>
    <property type="molecule type" value="Genomic_DNA"/>
</dbReference>
<dbReference type="KEGG" id="tbd:Tbd_0646"/>
<keyword evidence="5" id="KW-0769">Symport</keyword>
<gene>
    <name evidence="10" type="ordered locus">Tbd_0646</name>
</gene>
<dbReference type="STRING" id="292415.Tbd_0646"/>
<dbReference type="GO" id="GO:0015293">
    <property type="term" value="F:symporter activity"/>
    <property type="evidence" value="ECO:0007669"/>
    <property type="project" value="UniProtKB-KW"/>
</dbReference>
<feature type="transmembrane region" description="Helical" evidence="9">
    <location>
        <begin position="88"/>
        <end position="111"/>
    </location>
</feature>
<dbReference type="OrthoDB" id="9766690at2"/>
<sequence length="436" mass="45191">MIPNPTSTLTRRIVIAMLAGIALGSTLNQFGPPAWAQLYLLDGILGVVGALFVAALKMMVVPLVFVSLVVGVTALSDLRTLGRVGAKALTLYLVTTALAVTIALALAAAVAPGGGFNAGRTDASFSGKPAPPLTEMLIGLVPTNPIAAMAEGNMLQIIVFALLFGVAVTMSGARGTHVLKLFNDLDAVIMHMVEWIMRLAPYGVFALITRTFATQGLDVLLPLASYFLTLTAALAIQLFVSYPLLLRLLASLNPITFLKKMRDPAAFAFSTASSGATIPVTLRTVEYKMGVPNSIGAFTVPLGATINMDGTAMMQGVATVFIANVYGVDLAFGDYLLVVLTATLASVGTAAIPAVGLVTLAMVLGQVGLPVEGIALILGVDRLLDMMRTTVNVTGDCAVSCIVAQSERTLDRAIFDDPAAGSVTAATRRPSPSAPA</sequence>
<evidence type="ECO:0000256" key="3">
    <source>
        <dbReference type="ARBA" id="ARBA00022475"/>
    </source>
</evidence>
<dbReference type="InterPro" id="IPR001991">
    <property type="entry name" value="Na-dicarboxylate_symporter"/>
</dbReference>
<evidence type="ECO:0000256" key="8">
    <source>
        <dbReference type="ARBA" id="ARBA00053346"/>
    </source>
</evidence>
<evidence type="ECO:0000256" key="6">
    <source>
        <dbReference type="ARBA" id="ARBA00022989"/>
    </source>
</evidence>
<feature type="transmembrane region" description="Helical" evidence="9">
    <location>
        <begin position="219"/>
        <end position="245"/>
    </location>
</feature>
<dbReference type="Pfam" id="PF00375">
    <property type="entry name" value="SDF"/>
    <property type="match status" value="1"/>
</dbReference>
<keyword evidence="7 9" id="KW-0472">Membrane</keyword>
<protein>
    <submittedName>
        <fullName evidence="10">Na+/H+-glutamate/aspartate symport protein</fullName>
    </submittedName>
</protein>
<dbReference type="SUPFAM" id="SSF118215">
    <property type="entry name" value="Proton glutamate symport protein"/>
    <property type="match status" value="1"/>
</dbReference>
<comment type="subcellular location">
    <subcellularLocation>
        <location evidence="1">Cell membrane</location>
        <topology evidence="1">Multi-pass membrane protein</topology>
    </subcellularLocation>
</comment>
<organism evidence="10 11">
    <name type="scientific">Thiobacillus denitrificans (strain ATCC 25259 / T1)</name>
    <dbReference type="NCBI Taxonomy" id="292415"/>
    <lineage>
        <taxon>Bacteria</taxon>
        <taxon>Pseudomonadati</taxon>
        <taxon>Pseudomonadota</taxon>
        <taxon>Betaproteobacteria</taxon>
        <taxon>Nitrosomonadales</taxon>
        <taxon>Thiobacillaceae</taxon>
        <taxon>Thiobacillus</taxon>
    </lineage>
</organism>
<feature type="transmembrane region" description="Helical" evidence="9">
    <location>
        <begin position="12"/>
        <end position="31"/>
    </location>
</feature>
<evidence type="ECO:0000256" key="1">
    <source>
        <dbReference type="ARBA" id="ARBA00004651"/>
    </source>
</evidence>
<dbReference type="FunFam" id="1.10.3860.10:FF:000001">
    <property type="entry name" value="C4-dicarboxylate transport protein"/>
    <property type="match status" value="1"/>
</dbReference>
<keyword evidence="6 9" id="KW-1133">Transmembrane helix</keyword>
<dbReference type="Proteomes" id="UP000008291">
    <property type="component" value="Chromosome"/>
</dbReference>
<evidence type="ECO:0000256" key="5">
    <source>
        <dbReference type="ARBA" id="ARBA00022847"/>
    </source>
</evidence>